<dbReference type="EMBL" id="FNOT01000006">
    <property type="protein sequence ID" value="SDY37174.1"/>
    <property type="molecule type" value="Genomic_DNA"/>
</dbReference>
<organism evidence="2 3">
    <name type="scientific">Geodermatophilus africanus</name>
    <dbReference type="NCBI Taxonomy" id="1137993"/>
    <lineage>
        <taxon>Bacteria</taxon>
        <taxon>Bacillati</taxon>
        <taxon>Actinomycetota</taxon>
        <taxon>Actinomycetes</taxon>
        <taxon>Geodermatophilales</taxon>
        <taxon>Geodermatophilaceae</taxon>
        <taxon>Geodermatophilus</taxon>
    </lineage>
</organism>
<dbReference type="RefSeq" id="WP_091156966.1">
    <property type="nucleotide sequence ID" value="NZ_FNOT01000006.1"/>
</dbReference>
<evidence type="ECO:0008006" key="4">
    <source>
        <dbReference type="Google" id="ProtNLM"/>
    </source>
</evidence>
<evidence type="ECO:0000313" key="2">
    <source>
        <dbReference type="EMBL" id="SDY37174.1"/>
    </source>
</evidence>
<dbReference type="Proteomes" id="UP000198921">
    <property type="component" value="Unassembled WGS sequence"/>
</dbReference>
<reference evidence="3" key="1">
    <citation type="submission" date="2016-10" db="EMBL/GenBank/DDBJ databases">
        <authorList>
            <person name="Varghese N."/>
            <person name="Submissions S."/>
        </authorList>
    </citation>
    <scope>NUCLEOTIDE SEQUENCE [LARGE SCALE GENOMIC DNA]</scope>
    <source>
        <strain evidence="3">DSM 45422</strain>
    </source>
</reference>
<sequence length="394" mass="38763">MTTRDGAGPPGGRRTVVREREDAVVARLRRLAADLDDAPDARFQAATRDRLVALAAVSTPRPAPRSGLRRLLAARADSGPPAAWHTRLTAGLAGAAGTVTVLGTLVALSTGAGPGDVLYGVKRSTEQTQLTLAGDDRGLTLLEFARTRLDELAGVRDPAPGDVVGLLDTMNAQTREGAAVLATQAVAGRDTAPVAELADWAGRQTAELTALRAGLPAGATAASQESLALLASVSGRATGLQAALTCADGPATAGTDRLGPVPGACPADAPEAGTPADGTPAVDPGQEDGAVPGDAPGSDGGDPEADLPAGSPVPAPQPAPALGRSAPGGGSGTVPSSPSGDDGGTAPGVPESPAAESPLPVPDPPLSTPAAPPAPDAEPLLDAPLPICIRPLVC</sequence>
<name>A0A1H3JDB4_9ACTN</name>
<protein>
    <recommendedName>
        <fullName evidence="4">DUF5667 domain-containing protein</fullName>
    </recommendedName>
</protein>
<proteinExistence type="predicted"/>
<feature type="region of interest" description="Disordered" evidence="1">
    <location>
        <begin position="255"/>
        <end position="385"/>
    </location>
</feature>
<accession>A0A1H3JDB4</accession>
<gene>
    <name evidence="2" type="ORF">SAMN05660209_02735</name>
</gene>
<keyword evidence="3" id="KW-1185">Reference proteome</keyword>
<evidence type="ECO:0000313" key="3">
    <source>
        <dbReference type="Proteomes" id="UP000198921"/>
    </source>
</evidence>
<feature type="compositionally biased region" description="Low complexity" evidence="1">
    <location>
        <begin position="288"/>
        <end position="297"/>
    </location>
</feature>
<feature type="compositionally biased region" description="Pro residues" evidence="1">
    <location>
        <begin position="359"/>
        <end position="376"/>
    </location>
</feature>
<evidence type="ECO:0000256" key="1">
    <source>
        <dbReference type="SAM" id="MobiDB-lite"/>
    </source>
</evidence>
<dbReference type="OrthoDB" id="3402808at2"/>
<dbReference type="STRING" id="1137993.SAMN05660209_02735"/>
<dbReference type="AlphaFoldDB" id="A0A1H3JDB4"/>